<accession>A0A517SKL4</accession>
<feature type="region of interest" description="Disordered" evidence="1">
    <location>
        <begin position="1"/>
        <end position="28"/>
    </location>
</feature>
<dbReference type="KEGG" id="ccos:Pan44_47190"/>
<dbReference type="AlphaFoldDB" id="A0A517SKL4"/>
<sequence length="203" mass="23164">MFSDTPTTPLSPPPPATLMNRSTAKRAVSTTEIPDLEVRIRNADRRKLETGRIQVQDLAPIRLNELEGFSGLNRRRVLHLAFERRYRHRAFDAIGVQVSPPVRSRVRPRFQTVLYRHSVVERVGEQFENQHRGRTRRRKAVGARSVIRQMPHGGNPSRPQADRVKAVTMKRLALLRQGLTKTAQESRCRTCGLVLSPGLPSFY</sequence>
<dbReference type="InParanoid" id="A0A517SKL4"/>
<evidence type="ECO:0000313" key="2">
    <source>
        <dbReference type="EMBL" id="QDT56662.1"/>
    </source>
</evidence>
<protein>
    <submittedName>
        <fullName evidence="2">Uncharacterized protein</fullName>
    </submittedName>
</protein>
<gene>
    <name evidence="2" type="ORF">Pan44_47190</name>
</gene>
<dbReference type="Proteomes" id="UP000315700">
    <property type="component" value="Chromosome"/>
</dbReference>
<evidence type="ECO:0000256" key="1">
    <source>
        <dbReference type="SAM" id="MobiDB-lite"/>
    </source>
</evidence>
<keyword evidence="3" id="KW-1185">Reference proteome</keyword>
<dbReference type="EMBL" id="CP036271">
    <property type="protein sequence ID" value="QDT56662.1"/>
    <property type="molecule type" value="Genomic_DNA"/>
</dbReference>
<proteinExistence type="predicted"/>
<evidence type="ECO:0000313" key="3">
    <source>
        <dbReference type="Proteomes" id="UP000315700"/>
    </source>
</evidence>
<reference evidence="2 3" key="1">
    <citation type="submission" date="2019-02" db="EMBL/GenBank/DDBJ databases">
        <title>Deep-cultivation of Planctomycetes and their phenomic and genomic characterization uncovers novel biology.</title>
        <authorList>
            <person name="Wiegand S."/>
            <person name="Jogler M."/>
            <person name="Boedeker C."/>
            <person name="Pinto D."/>
            <person name="Vollmers J."/>
            <person name="Rivas-Marin E."/>
            <person name="Kohn T."/>
            <person name="Peeters S.H."/>
            <person name="Heuer A."/>
            <person name="Rast P."/>
            <person name="Oberbeckmann S."/>
            <person name="Bunk B."/>
            <person name="Jeske O."/>
            <person name="Meyerdierks A."/>
            <person name="Storesund J.E."/>
            <person name="Kallscheuer N."/>
            <person name="Luecker S."/>
            <person name="Lage O.M."/>
            <person name="Pohl T."/>
            <person name="Merkel B.J."/>
            <person name="Hornburger P."/>
            <person name="Mueller R.-W."/>
            <person name="Bruemmer F."/>
            <person name="Labrenz M."/>
            <person name="Spormann A.M."/>
            <person name="Op den Camp H."/>
            <person name="Overmann J."/>
            <person name="Amann R."/>
            <person name="Jetten M.S.M."/>
            <person name="Mascher T."/>
            <person name="Medema M.H."/>
            <person name="Devos D.P."/>
            <person name="Kaster A.-K."/>
            <person name="Ovreas L."/>
            <person name="Rohde M."/>
            <person name="Galperin M.Y."/>
            <person name="Jogler C."/>
        </authorList>
    </citation>
    <scope>NUCLEOTIDE SEQUENCE [LARGE SCALE GENOMIC DNA]</scope>
    <source>
        <strain evidence="2 3">Pan44</strain>
    </source>
</reference>
<organism evidence="2 3">
    <name type="scientific">Caulifigura coniformis</name>
    <dbReference type="NCBI Taxonomy" id="2527983"/>
    <lineage>
        <taxon>Bacteria</taxon>
        <taxon>Pseudomonadati</taxon>
        <taxon>Planctomycetota</taxon>
        <taxon>Planctomycetia</taxon>
        <taxon>Planctomycetales</taxon>
        <taxon>Planctomycetaceae</taxon>
        <taxon>Caulifigura</taxon>
    </lineage>
</organism>
<name>A0A517SKL4_9PLAN</name>